<feature type="region of interest" description="Disordered" evidence="8">
    <location>
        <begin position="155"/>
        <end position="187"/>
    </location>
</feature>
<keyword evidence="11" id="KW-1185">Reference proteome</keyword>
<dbReference type="PANTHER" id="PTHR30558:SF3">
    <property type="entry name" value="BIOPOLYMER TRANSPORT PROTEIN EXBD-RELATED"/>
    <property type="match status" value="1"/>
</dbReference>
<reference evidence="10 11" key="1">
    <citation type="submission" date="2019-09" db="EMBL/GenBank/DDBJ databases">
        <title>Whole-genome sequence of the purple sulfur bacterium Thiohalocapsa marina DSM 19078.</title>
        <authorList>
            <person name="Kyndt J.A."/>
            <person name="Meyer T.E."/>
        </authorList>
    </citation>
    <scope>NUCLEOTIDE SEQUENCE [LARGE SCALE GENOMIC DNA]</scope>
    <source>
        <strain evidence="10 11">DSM 19078</strain>
    </source>
</reference>
<comment type="caution">
    <text evidence="10">The sequence shown here is derived from an EMBL/GenBank/DDBJ whole genome shotgun (WGS) entry which is preliminary data.</text>
</comment>
<dbReference type="EMBL" id="VWXX01000007">
    <property type="protein sequence ID" value="KAA6185793.1"/>
    <property type="molecule type" value="Genomic_DNA"/>
</dbReference>
<dbReference type="Proteomes" id="UP000322981">
    <property type="component" value="Unassembled WGS sequence"/>
</dbReference>
<evidence type="ECO:0000256" key="7">
    <source>
        <dbReference type="RuleBase" id="RU003879"/>
    </source>
</evidence>
<dbReference type="Gene3D" id="3.30.420.270">
    <property type="match status" value="1"/>
</dbReference>
<dbReference type="AlphaFoldDB" id="A0A5M8FLH9"/>
<evidence type="ECO:0000256" key="3">
    <source>
        <dbReference type="ARBA" id="ARBA00022475"/>
    </source>
</evidence>
<dbReference type="RefSeq" id="WP_150091909.1">
    <property type="nucleotide sequence ID" value="NZ_JBFUOH010000048.1"/>
</dbReference>
<proteinExistence type="inferred from homology"/>
<dbReference type="GO" id="GO:0005886">
    <property type="term" value="C:plasma membrane"/>
    <property type="evidence" value="ECO:0007669"/>
    <property type="project" value="UniProtKB-SubCell"/>
</dbReference>
<keyword evidence="6 9" id="KW-0472">Membrane</keyword>
<dbReference type="InterPro" id="IPR003400">
    <property type="entry name" value="ExbD"/>
</dbReference>
<evidence type="ECO:0000313" key="11">
    <source>
        <dbReference type="Proteomes" id="UP000322981"/>
    </source>
</evidence>
<comment type="subcellular location">
    <subcellularLocation>
        <location evidence="1">Cell membrane</location>
        <topology evidence="1">Single-pass membrane protein</topology>
    </subcellularLocation>
    <subcellularLocation>
        <location evidence="7">Cell membrane</location>
        <topology evidence="7">Single-pass type II membrane protein</topology>
    </subcellularLocation>
</comment>
<evidence type="ECO:0000256" key="5">
    <source>
        <dbReference type="ARBA" id="ARBA00022989"/>
    </source>
</evidence>
<evidence type="ECO:0000256" key="2">
    <source>
        <dbReference type="ARBA" id="ARBA00005811"/>
    </source>
</evidence>
<comment type="similarity">
    <text evidence="2 7">Belongs to the ExbD/TolR family.</text>
</comment>
<evidence type="ECO:0000313" key="10">
    <source>
        <dbReference type="EMBL" id="KAA6185793.1"/>
    </source>
</evidence>
<dbReference type="GO" id="GO:0015031">
    <property type="term" value="P:protein transport"/>
    <property type="evidence" value="ECO:0007669"/>
    <property type="project" value="UniProtKB-KW"/>
</dbReference>
<evidence type="ECO:0000256" key="9">
    <source>
        <dbReference type="SAM" id="Phobius"/>
    </source>
</evidence>
<dbReference type="OrthoDB" id="9793581at2"/>
<feature type="transmembrane region" description="Helical" evidence="9">
    <location>
        <begin position="15"/>
        <end position="35"/>
    </location>
</feature>
<keyword evidence="7" id="KW-0813">Transport</keyword>
<sequence length="187" mass="20633">MNLRQHRPEPADINLTPLIDVVFLLLIFFMVSTTFREDARLRLQLPQAEGEPVAAEELQLLEITIDSNGRYYVDGQPVVQRTLRQAMAGRMPERPLGHTAERMAEPLADALQQVLGERRDLPVLIRADAQTPHQAVMTALDVVGRIGLSQVAFAASRPESGPAQSAELMGPEQRPAQSRDGQPDGPQ</sequence>
<dbReference type="GO" id="GO:0022857">
    <property type="term" value="F:transmembrane transporter activity"/>
    <property type="evidence" value="ECO:0007669"/>
    <property type="project" value="InterPro"/>
</dbReference>
<accession>A0A5M8FLH9</accession>
<dbReference type="Pfam" id="PF02472">
    <property type="entry name" value="ExbD"/>
    <property type="match status" value="1"/>
</dbReference>
<keyword evidence="5 9" id="KW-1133">Transmembrane helix</keyword>
<keyword evidence="7" id="KW-0653">Protein transport</keyword>
<name>A0A5M8FLH9_9GAMM</name>
<organism evidence="10 11">
    <name type="scientific">Thiohalocapsa marina</name>
    <dbReference type="NCBI Taxonomy" id="424902"/>
    <lineage>
        <taxon>Bacteria</taxon>
        <taxon>Pseudomonadati</taxon>
        <taxon>Pseudomonadota</taxon>
        <taxon>Gammaproteobacteria</taxon>
        <taxon>Chromatiales</taxon>
        <taxon>Chromatiaceae</taxon>
        <taxon>Thiohalocapsa</taxon>
    </lineage>
</organism>
<evidence type="ECO:0000256" key="4">
    <source>
        <dbReference type="ARBA" id="ARBA00022692"/>
    </source>
</evidence>
<evidence type="ECO:0000256" key="1">
    <source>
        <dbReference type="ARBA" id="ARBA00004162"/>
    </source>
</evidence>
<evidence type="ECO:0000256" key="6">
    <source>
        <dbReference type="ARBA" id="ARBA00023136"/>
    </source>
</evidence>
<keyword evidence="4 7" id="KW-0812">Transmembrane</keyword>
<keyword evidence="3" id="KW-1003">Cell membrane</keyword>
<protein>
    <submittedName>
        <fullName evidence="10">Biopolymer transporter ExbD</fullName>
    </submittedName>
</protein>
<gene>
    <name evidence="10" type="ORF">F2Q65_07265</name>
</gene>
<dbReference type="PANTHER" id="PTHR30558">
    <property type="entry name" value="EXBD MEMBRANE COMPONENT OF PMF-DRIVEN MACROMOLECULE IMPORT SYSTEM"/>
    <property type="match status" value="1"/>
</dbReference>
<evidence type="ECO:0000256" key="8">
    <source>
        <dbReference type="SAM" id="MobiDB-lite"/>
    </source>
</evidence>